<comment type="function">
    <text evidence="13">Primarily acts as an independent SigF regulator that is sensitive to the osmosensory signal, mediating the cross talk of PknD with the SigF regulon. Possesses both phosphatase and kinase activities. The kinase domain functions as a classic anti-sigma factor-like kinase to phosphorylate the anti-anti-sigma factor domain at the canonical regulatory site, and the phosphatase domain antagonizes this activity.</text>
</comment>
<dbReference type="AlphaFoldDB" id="A0A7W7GFH9"/>
<dbReference type="InterPro" id="IPR000014">
    <property type="entry name" value="PAS"/>
</dbReference>
<accession>A0A7W7GFH9</accession>
<dbReference type="FunFam" id="3.60.40.10:FF:000005">
    <property type="entry name" value="Serine/threonine protein phosphatase"/>
    <property type="match status" value="1"/>
</dbReference>
<dbReference type="GO" id="GO:0016301">
    <property type="term" value="F:kinase activity"/>
    <property type="evidence" value="ECO:0007669"/>
    <property type="project" value="UniProtKB-KW"/>
</dbReference>
<protein>
    <recommendedName>
        <fullName evidence="1">protein-serine/threonine phosphatase</fullName>
        <ecNumber evidence="1">3.1.3.16</ecNumber>
    </recommendedName>
    <alternativeName>
        <fullName evidence="15">Protein-serine/threonine phosphatase</fullName>
    </alternativeName>
    <alternativeName>
        <fullName evidence="14">Serine/threonine-protein kinase</fullName>
    </alternativeName>
</protein>
<dbReference type="EC" id="3.1.3.16" evidence="1"/>
<feature type="domain" description="PAS" evidence="17">
    <location>
        <begin position="206"/>
        <end position="242"/>
    </location>
</feature>
<dbReference type="PANTHER" id="PTHR43156:SF2">
    <property type="entry name" value="STAGE II SPORULATION PROTEIN E"/>
    <property type="match status" value="1"/>
</dbReference>
<dbReference type="SUPFAM" id="SSF55785">
    <property type="entry name" value="PYP-like sensor domain (PAS domain)"/>
    <property type="match status" value="1"/>
</dbReference>
<evidence type="ECO:0000256" key="10">
    <source>
        <dbReference type="ARBA" id="ARBA00022912"/>
    </source>
</evidence>
<dbReference type="InterPro" id="IPR003018">
    <property type="entry name" value="GAF"/>
</dbReference>
<keyword evidence="5" id="KW-0547">Nucleotide-binding</keyword>
<dbReference type="Proteomes" id="UP000565089">
    <property type="component" value="Unassembled WGS sequence"/>
</dbReference>
<dbReference type="GO" id="GO:0046872">
    <property type="term" value="F:metal ion binding"/>
    <property type="evidence" value="ECO:0007669"/>
    <property type="project" value="UniProtKB-KW"/>
</dbReference>
<evidence type="ECO:0000256" key="15">
    <source>
        <dbReference type="ARBA" id="ARBA00081350"/>
    </source>
</evidence>
<evidence type="ECO:0000259" key="17">
    <source>
        <dbReference type="PROSITE" id="PS50112"/>
    </source>
</evidence>
<sequence>MPARSARRGVGQEQEDTMPGSTEHPGAAGSLDDVLGVALADTVRGTGASIGGLYLIEEAEPVLRLVALCGLPPAFTAPWRRLPLTAPVPVADAIHDDTLVSVAGQEEMARRYPRAAAVLPYPFALAAVPLTGVRRSWGGLVLMWPAGRPRRISPRERGHITSSARRMARLLDDAGRPPALPDVPRVVPVDATRHPAQTGLAAADYLERLPEGALALDLEGRVTFVTATAARLLGRDADRLLGTRPWQSLPWLDDPVYEDHYRTALVSRAPVSFTALRPPDQPLTFQLYPDTSGISVRVLPSAERTEALPQPTGARPPVVAPTGRLYQLVHLAAALTETVTVRDLVALIAHQILPAFGAQGLVLSGVDAGRLKITGHHGYPADVTERLDALSLDTDLTPAGQVLASGTPAFFADPAELATSYPEAPQISGKQAWAFLPLIISGRPVGCCILSYARPHTFTADERAVLTSLSGLIAQALDRARLYDTKHRLVHELQRALLPRALPRLPGLDVAARYLPAGHGTEVGGDFFDVLRLNDTTAAAVIGDVEGHSVAAAALMGQVRTAIHAHATAGAAPGQVLARTNRLLADLDSELLVSCLYAHLDLSRGQASFASAGHVPPLLRHARHPAAVLDVEPGPLLGIDTGDDYPVTTVPLLPGTTLALYTDGLVELPGSDVTRTTADLAGHLDTADGHDLERLIDRLVRHTTPGQHTDDIALILLRVSRLRGAPA</sequence>
<dbReference type="SUPFAM" id="SSF81606">
    <property type="entry name" value="PP2C-like"/>
    <property type="match status" value="1"/>
</dbReference>
<dbReference type="Gene3D" id="3.30.450.40">
    <property type="match status" value="2"/>
</dbReference>
<gene>
    <name evidence="18" type="ORF">BJ965_000285</name>
</gene>
<evidence type="ECO:0000256" key="14">
    <source>
        <dbReference type="ARBA" id="ARBA00075117"/>
    </source>
</evidence>
<dbReference type="PROSITE" id="PS50112">
    <property type="entry name" value="PAS"/>
    <property type="match status" value="1"/>
</dbReference>
<name>A0A7W7GFH9_9ACTN</name>
<dbReference type="EMBL" id="JACHMS010000001">
    <property type="protein sequence ID" value="MBB4710403.1"/>
    <property type="molecule type" value="Genomic_DNA"/>
</dbReference>
<keyword evidence="2" id="KW-0597">Phosphoprotein</keyword>
<dbReference type="Pfam" id="PF07228">
    <property type="entry name" value="SpoIIE"/>
    <property type="match status" value="1"/>
</dbReference>
<evidence type="ECO:0000256" key="1">
    <source>
        <dbReference type="ARBA" id="ARBA00013081"/>
    </source>
</evidence>
<comment type="catalytic activity">
    <reaction evidence="12">
        <text>O-phospho-L-seryl-[protein] + H2O = L-seryl-[protein] + phosphate</text>
        <dbReference type="Rhea" id="RHEA:20629"/>
        <dbReference type="Rhea" id="RHEA-COMP:9863"/>
        <dbReference type="Rhea" id="RHEA-COMP:11604"/>
        <dbReference type="ChEBI" id="CHEBI:15377"/>
        <dbReference type="ChEBI" id="CHEBI:29999"/>
        <dbReference type="ChEBI" id="CHEBI:43474"/>
        <dbReference type="ChEBI" id="CHEBI:83421"/>
        <dbReference type="EC" id="3.1.3.16"/>
    </reaction>
</comment>
<dbReference type="InterPro" id="IPR013656">
    <property type="entry name" value="PAS_4"/>
</dbReference>
<evidence type="ECO:0000256" key="7">
    <source>
        <dbReference type="ARBA" id="ARBA00022801"/>
    </source>
</evidence>
<evidence type="ECO:0000256" key="6">
    <source>
        <dbReference type="ARBA" id="ARBA00022777"/>
    </source>
</evidence>
<keyword evidence="10" id="KW-0904">Protein phosphatase</keyword>
<keyword evidence="11" id="KW-0464">Manganese</keyword>
<evidence type="ECO:0000256" key="16">
    <source>
        <dbReference type="SAM" id="MobiDB-lite"/>
    </source>
</evidence>
<dbReference type="SMART" id="SM00331">
    <property type="entry name" value="PP2C_SIG"/>
    <property type="match status" value="1"/>
</dbReference>
<dbReference type="Pfam" id="PF13185">
    <property type="entry name" value="GAF_2"/>
    <property type="match status" value="1"/>
</dbReference>
<dbReference type="InterPro" id="IPR036457">
    <property type="entry name" value="PPM-type-like_dom_sf"/>
</dbReference>
<dbReference type="Gene3D" id="3.60.40.10">
    <property type="entry name" value="PPM-type phosphatase domain"/>
    <property type="match status" value="1"/>
</dbReference>
<evidence type="ECO:0000256" key="4">
    <source>
        <dbReference type="ARBA" id="ARBA00022723"/>
    </source>
</evidence>
<dbReference type="GO" id="GO:0004722">
    <property type="term" value="F:protein serine/threonine phosphatase activity"/>
    <property type="evidence" value="ECO:0007669"/>
    <property type="project" value="UniProtKB-EC"/>
</dbReference>
<dbReference type="InterPro" id="IPR035965">
    <property type="entry name" value="PAS-like_dom_sf"/>
</dbReference>
<evidence type="ECO:0000256" key="5">
    <source>
        <dbReference type="ARBA" id="ARBA00022741"/>
    </source>
</evidence>
<reference evidence="18 19" key="1">
    <citation type="submission" date="2020-08" db="EMBL/GenBank/DDBJ databases">
        <title>Sequencing the genomes of 1000 actinobacteria strains.</title>
        <authorList>
            <person name="Klenk H.-P."/>
        </authorList>
    </citation>
    <scope>NUCLEOTIDE SEQUENCE [LARGE SCALE GENOMIC DNA]</scope>
    <source>
        <strain evidence="18 19">DSM 40483</strain>
    </source>
</reference>
<dbReference type="InterPro" id="IPR029016">
    <property type="entry name" value="GAF-like_dom_sf"/>
</dbReference>
<keyword evidence="3" id="KW-0808">Transferase</keyword>
<keyword evidence="8" id="KW-0067">ATP-binding</keyword>
<keyword evidence="4" id="KW-0479">Metal-binding</keyword>
<evidence type="ECO:0000256" key="11">
    <source>
        <dbReference type="ARBA" id="ARBA00023211"/>
    </source>
</evidence>
<evidence type="ECO:0000256" key="13">
    <source>
        <dbReference type="ARBA" id="ARBA00056274"/>
    </source>
</evidence>
<comment type="caution">
    <text evidence="18">The sequence shown here is derived from an EMBL/GenBank/DDBJ whole genome shotgun (WGS) entry which is preliminary data.</text>
</comment>
<dbReference type="InterPro" id="IPR001932">
    <property type="entry name" value="PPM-type_phosphatase-like_dom"/>
</dbReference>
<keyword evidence="6" id="KW-0418">Kinase</keyword>
<dbReference type="PANTHER" id="PTHR43156">
    <property type="entry name" value="STAGE II SPORULATION PROTEIN E-RELATED"/>
    <property type="match status" value="1"/>
</dbReference>
<keyword evidence="7" id="KW-0378">Hydrolase</keyword>
<dbReference type="SMART" id="SM00065">
    <property type="entry name" value="GAF"/>
    <property type="match status" value="1"/>
</dbReference>
<dbReference type="Pfam" id="PF08448">
    <property type="entry name" value="PAS_4"/>
    <property type="match status" value="1"/>
</dbReference>
<dbReference type="GO" id="GO:0005524">
    <property type="term" value="F:ATP binding"/>
    <property type="evidence" value="ECO:0007669"/>
    <property type="project" value="UniProtKB-KW"/>
</dbReference>
<dbReference type="InterPro" id="IPR052016">
    <property type="entry name" value="Bact_Sigma-Reg"/>
</dbReference>
<evidence type="ECO:0000256" key="2">
    <source>
        <dbReference type="ARBA" id="ARBA00022553"/>
    </source>
</evidence>
<keyword evidence="19" id="KW-1185">Reference proteome</keyword>
<organism evidence="18 19">
    <name type="scientific">Streptomyces luteogriseus</name>
    <dbReference type="NCBI Taxonomy" id="68233"/>
    <lineage>
        <taxon>Bacteria</taxon>
        <taxon>Bacillati</taxon>
        <taxon>Actinomycetota</taxon>
        <taxon>Actinomycetes</taxon>
        <taxon>Kitasatosporales</taxon>
        <taxon>Streptomycetaceae</taxon>
        <taxon>Streptomyces</taxon>
    </lineage>
</organism>
<keyword evidence="9" id="KW-0460">Magnesium</keyword>
<dbReference type="SMART" id="SM00091">
    <property type="entry name" value="PAS"/>
    <property type="match status" value="1"/>
</dbReference>
<evidence type="ECO:0000313" key="19">
    <source>
        <dbReference type="Proteomes" id="UP000565089"/>
    </source>
</evidence>
<evidence type="ECO:0000256" key="12">
    <source>
        <dbReference type="ARBA" id="ARBA00047761"/>
    </source>
</evidence>
<evidence type="ECO:0000256" key="8">
    <source>
        <dbReference type="ARBA" id="ARBA00022840"/>
    </source>
</evidence>
<dbReference type="SUPFAM" id="SSF55781">
    <property type="entry name" value="GAF domain-like"/>
    <property type="match status" value="2"/>
</dbReference>
<evidence type="ECO:0000313" key="18">
    <source>
        <dbReference type="EMBL" id="MBB4710403.1"/>
    </source>
</evidence>
<evidence type="ECO:0000256" key="3">
    <source>
        <dbReference type="ARBA" id="ARBA00022679"/>
    </source>
</evidence>
<feature type="region of interest" description="Disordered" evidence="16">
    <location>
        <begin position="1"/>
        <end position="27"/>
    </location>
</feature>
<dbReference type="Gene3D" id="3.30.450.20">
    <property type="entry name" value="PAS domain"/>
    <property type="match status" value="1"/>
</dbReference>
<evidence type="ECO:0000256" key="9">
    <source>
        <dbReference type="ARBA" id="ARBA00022842"/>
    </source>
</evidence>
<dbReference type="CDD" id="cd00130">
    <property type="entry name" value="PAS"/>
    <property type="match status" value="1"/>
</dbReference>
<proteinExistence type="predicted"/>